<protein>
    <recommendedName>
        <fullName evidence="3">DAC domain-containing protein</fullName>
    </recommendedName>
</protein>
<evidence type="ECO:0000313" key="1">
    <source>
        <dbReference type="EMBL" id="APW61083.1"/>
    </source>
</evidence>
<evidence type="ECO:0008006" key="3">
    <source>
        <dbReference type="Google" id="ProtNLM"/>
    </source>
</evidence>
<dbReference type="AlphaFoldDB" id="A0A1U7CQD0"/>
<dbReference type="KEGG" id="pbor:BSF38_02587"/>
<name>A0A1U7CQD0_9BACT</name>
<keyword evidence="2" id="KW-1185">Reference proteome</keyword>
<dbReference type="Proteomes" id="UP000186309">
    <property type="component" value="Chromosome"/>
</dbReference>
<evidence type="ECO:0000313" key="2">
    <source>
        <dbReference type="Proteomes" id="UP000186309"/>
    </source>
</evidence>
<proteinExistence type="predicted"/>
<gene>
    <name evidence="1" type="ORF">BSF38_02587</name>
</gene>
<reference evidence="2" key="1">
    <citation type="submission" date="2016-12" db="EMBL/GenBank/DDBJ databases">
        <title>Comparative genomics of four Isosphaeraceae planctomycetes: a common pool of plasmids and glycoside hydrolase genes.</title>
        <authorList>
            <person name="Ivanova A."/>
        </authorList>
    </citation>
    <scope>NUCLEOTIDE SEQUENCE [LARGE SCALE GENOMIC DNA]</scope>
    <source>
        <strain evidence="2">PX4</strain>
    </source>
</reference>
<dbReference type="OrthoDB" id="239448at2"/>
<organism evidence="1 2">
    <name type="scientific">Paludisphaera borealis</name>
    <dbReference type="NCBI Taxonomy" id="1387353"/>
    <lineage>
        <taxon>Bacteria</taxon>
        <taxon>Pseudomonadati</taxon>
        <taxon>Planctomycetota</taxon>
        <taxon>Planctomycetia</taxon>
        <taxon>Isosphaerales</taxon>
        <taxon>Isosphaeraceae</taxon>
        <taxon>Paludisphaera</taxon>
    </lineage>
</organism>
<accession>A0A1U7CQD0</accession>
<sequence>MSLSIHPPSSSSGGDEPGFGTFRDPRTFVRVFVGAFLRDVHSFYPGCRIEPVPAPGAGRLTVASGRSNPGDGLGFEMADEDGDRTTAVWVSLFGTWHRLVPERPLGLGAQDRRLIRAVAAVLELNFQILFRRSRMSILQLRRGMPEDHYVAACLEPSAYAPAASATSRIAEAILTLRTMALSTYENRRVTTGALILGLVGDRGEGEDRRPAPPEALDFGVELTSLKSLHRLCDGRRTLFLVDRDGKLADVVDIRRWAGRDDQALADETPARDVPCARSYSAHARATRGGGDVCLVLSPNQEIKVFADGMQAFVFAHGRWRVLDPESKFAVWQAALSNPRLARILFQAALDLAEERQGGLLVVVDDSSQAIGRLLAPQDVLDFETEAGGEPEPDPEPGPTALQVVDPWSDAATAGEPVVEALTKGSIRYLAGNRSLLSLDASVVEALASLDGALVTDGDGRLLAFGAILRHDAHSSIQATAEGARTTAAIVASRYGPVLKVSEDGIVSCFLGGERVWDL</sequence>
<dbReference type="STRING" id="1387353.BSF38_02587"/>
<dbReference type="RefSeq" id="WP_076346174.1">
    <property type="nucleotide sequence ID" value="NZ_CP019082.1"/>
</dbReference>
<dbReference type="EMBL" id="CP019082">
    <property type="protein sequence ID" value="APW61083.1"/>
    <property type="molecule type" value="Genomic_DNA"/>
</dbReference>